<sequence>MSSYHAQKSMISLIRLKQRLQSKNKTHRITPINSDDDEEDHDDGGATILVNRDIDNKKSIGDTNIVGGNRDTKKLSSSVFDDDLYTPLSPEEADEDQLAEFLNSFEVLFLEEEEEQEQEQVQARAQVQTRTQAHTMIEESNHTILDVTHSTLKRSRPSKRDYSTYSASHFTDSDDAIDDDII</sequence>
<protein>
    <submittedName>
        <fullName evidence="2">Uncharacterized protein</fullName>
    </submittedName>
</protein>
<evidence type="ECO:0000256" key="1">
    <source>
        <dbReference type="SAM" id="MobiDB-lite"/>
    </source>
</evidence>
<dbReference type="EMBL" id="KV784366">
    <property type="protein sequence ID" value="OEU11997.1"/>
    <property type="molecule type" value="Genomic_DNA"/>
</dbReference>
<organism evidence="2 3">
    <name type="scientific">Fragilariopsis cylindrus CCMP1102</name>
    <dbReference type="NCBI Taxonomy" id="635003"/>
    <lineage>
        <taxon>Eukaryota</taxon>
        <taxon>Sar</taxon>
        <taxon>Stramenopiles</taxon>
        <taxon>Ochrophyta</taxon>
        <taxon>Bacillariophyta</taxon>
        <taxon>Bacillariophyceae</taxon>
        <taxon>Bacillariophycidae</taxon>
        <taxon>Bacillariales</taxon>
        <taxon>Bacillariaceae</taxon>
        <taxon>Fragilariopsis</taxon>
    </lineage>
</organism>
<feature type="compositionally biased region" description="Acidic residues" evidence="1">
    <location>
        <begin position="173"/>
        <end position="182"/>
    </location>
</feature>
<dbReference type="AlphaFoldDB" id="A0A1E7F1J1"/>
<accession>A0A1E7F1J1</accession>
<feature type="region of interest" description="Disordered" evidence="1">
    <location>
        <begin position="22"/>
        <end position="46"/>
    </location>
</feature>
<dbReference type="Proteomes" id="UP000095751">
    <property type="component" value="Unassembled WGS sequence"/>
</dbReference>
<evidence type="ECO:0000313" key="3">
    <source>
        <dbReference type="Proteomes" id="UP000095751"/>
    </source>
</evidence>
<evidence type="ECO:0000313" key="2">
    <source>
        <dbReference type="EMBL" id="OEU11997.1"/>
    </source>
</evidence>
<dbReference type="KEGG" id="fcy:FRACYDRAFT_270713"/>
<feature type="non-terminal residue" evidence="2">
    <location>
        <position position="1"/>
    </location>
</feature>
<keyword evidence="3" id="KW-1185">Reference proteome</keyword>
<dbReference type="InParanoid" id="A0A1E7F1J1"/>
<gene>
    <name evidence="2" type="ORF">FRACYDRAFT_270713</name>
</gene>
<reference evidence="2 3" key="1">
    <citation type="submission" date="2016-09" db="EMBL/GenBank/DDBJ databases">
        <title>Extensive genetic diversity and differential bi-allelic expression allows diatom success in the polar Southern Ocean.</title>
        <authorList>
            <consortium name="DOE Joint Genome Institute"/>
            <person name="Mock T."/>
            <person name="Otillar R.P."/>
            <person name="Strauss J."/>
            <person name="Dupont C."/>
            <person name="Frickenhaus S."/>
            <person name="Maumus F."/>
            <person name="Mcmullan M."/>
            <person name="Sanges R."/>
            <person name="Schmutz J."/>
            <person name="Toseland A."/>
            <person name="Valas R."/>
            <person name="Veluchamy A."/>
            <person name="Ward B.J."/>
            <person name="Allen A."/>
            <person name="Barry K."/>
            <person name="Falciatore A."/>
            <person name="Ferrante M."/>
            <person name="Fortunato A.E."/>
            <person name="Gloeckner G."/>
            <person name="Gruber A."/>
            <person name="Hipkin R."/>
            <person name="Janech M."/>
            <person name="Kroth P."/>
            <person name="Leese F."/>
            <person name="Lindquist E."/>
            <person name="Lyon B.R."/>
            <person name="Martin J."/>
            <person name="Mayer C."/>
            <person name="Parker M."/>
            <person name="Quesneville H."/>
            <person name="Raymond J."/>
            <person name="Uhlig C."/>
            <person name="Valentin K.U."/>
            <person name="Worden A.Z."/>
            <person name="Armbrust E.V."/>
            <person name="Bowler C."/>
            <person name="Green B."/>
            <person name="Moulton V."/>
            <person name="Van Oosterhout C."/>
            <person name="Grigoriev I."/>
        </authorList>
    </citation>
    <scope>NUCLEOTIDE SEQUENCE [LARGE SCALE GENOMIC DNA]</scope>
    <source>
        <strain evidence="2 3">CCMP1102</strain>
    </source>
</reference>
<feature type="region of interest" description="Disordered" evidence="1">
    <location>
        <begin position="152"/>
        <end position="182"/>
    </location>
</feature>
<proteinExistence type="predicted"/>
<name>A0A1E7F1J1_9STRA</name>